<dbReference type="Gene3D" id="3.40.50.2300">
    <property type="match status" value="1"/>
</dbReference>
<evidence type="ECO:0000256" key="3">
    <source>
        <dbReference type="ARBA" id="ARBA00022553"/>
    </source>
</evidence>
<sequence length="1350" mass="156136">MPHIIKLWILPFLNLFKVVKEIASSKFNLKVPYFLNLSSTSISKDWLFVIVFVLFLFTISYLVFRRNLAYNKNFVRDFSETEFSKSEYQKYFLSLSIIIPFVEIVLNVFELRNKPMVFSNLVFGVIFLGIYFLSKISSVLFNLLPRLFIFFYLVYVSIVIKNLVYYDPMELITFSALLTLIFFSYNVFKKIKHYWFFISSLFVIFLLLLITGKLVFEIGVICIISFLLIVILNHVRHTSILNTKDKFLFANEIVNKGNSLVIATKKNGELTYCSENIQGILGYQVEEVLGMGFWQLTEDPEFIGEDYHQDYQRDRVYKRKLKCKNGKYKFIQWVDKEFGDDLFVGIGIDVTEQINIENQYKNLVETATDLIFETDNLGKFTYINSFSCELLEYDLGELMKLNFGQLIKEDYREKIVSYYIEEFKESGSSRLMEFPILKKSGEEVWISQKVTVKKNDSGEIIGYSGIARDITLIRNLEIERNQRQDKIKKYNNALTKLSTTSFAKYDSIVSIIKVVSENVSKSSGIQRISFWNYFPDRIECVNLFELKDYKHSNHLVIKKKDYPIYFESIEKEQIIIASDVNLQKETSEFIDNYFLENNIKSLLDYPVFIDGKLSGIICFETTHSKRYWDNEDINFTRSVSEIITLGFETIKRKQIEDNLIYKSDLLTAVTKISEKILVSKDTFKDFDEILATLGDATKADRVYYFEAVEENRTISQKFEWVKGQIEPQIENPDLQNVPYEMFLDIVIPLKSSKVYNKLVKNMFESEFKELMKSQDILSVLIFPIQVKNKLVGAIGFDDCTNERVWSEDEINILQSLMNNISSAIERGLNESLIYSSEERFRLLADNIPGTIYLSKYDSKFTKIYLNDEIQKLSGYSKDVFLNNEISYLDIIHPDDRERVIKDQKYALENNQKIHFIYRIIHKDERIVWVEEFGDVITKNNQVEFIEGIFIDITERKLQEAAIKEKEMAIAANKAKSEFLANMSHEIRTPLNGIIGFTDLLMNSDLEKGQAKYMKTVNQSAKSLMSVINDILDFSKIESGNLELVIEETKLKDLAIEVIDTIRFEAIQKKIDVDVHVNADVPKTVWIDAVRLKQILINLLGNAVKFTSNGKVKLKIEVIDRITSHQTRLRFSVIDTGIGIRRENQAKIFEAFSQEDSSTTRQYGGTGLGLSISNKLLALMNSKLELISEPNVGSSFYFDVDVQSSSKEKISNLNLLKVDEEFVYQNFDALRVLIVEDNNINSLLAKTLIKKILPNSKITTVSNGQEAIEKFEVEQFDIIFMDIQMPLMNGYEATKVIRTMDHGKTIPIIALTAGTVIGEKEKCLEIGMNDYVSKPIVKGSLEEVIAKWTSS</sequence>
<dbReference type="InterPro" id="IPR036890">
    <property type="entry name" value="HATPase_C_sf"/>
</dbReference>
<dbReference type="Pfam" id="PF02518">
    <property type="entry name" value="HATPase_c"/>
    <property type="match status" value="1"/>
</dbReference>
<dbReference type="SMART" id="SM00086">
    <property type="entry name" value="PAC"/>
    <property type="match status" value="3"/>
</dbReference>
<dbReference type="PANTHER" id="PTHR45339:SF1">
    <property type="entry name" value="HYBRID SIGNAL TRANSDUCTION HISTIDINE KINASE J"/>
    <property type="match status" value="1"/>
</dbReference>
<feature type="domain" description="PAC" evidence="16">
    <location>
        <begin position="913"/>
        <end position="964"/>
    </location>
</feature>
<dbReference type="PROSITE" id="PS50109">
    <property type="entry name" value="HIS_KIN"/>
    <property type="match status" value="1"/>
</dbReference>
<dbReference type="Pfam" id="PF00072">
    <property type="entry name" value="Response_reg"/>
    <property type="match status" value="1"/>
</dbReference>
<dbReference type="InterPro" id="IPR000014">
    <property type="entry name" value="PAS"/>
</dbReference>
<reference evidence="18" key="1">
    <citation type="submission" date="2019-01" db="EMBL/GenBank/DDBJ databases">
        <title>Cytophagaceae bacterium strain CAR-16.</title>
        <authorList>
            <person name="Chen W.-M."/>
        </authorList>
    </citation>
    <scope>NUCLEOTIDE SEQUENCE [LARGE SCALE GENOMIC DNA]</scope>
    <source>
        <strain evidence="18">ICH-30</strain>
    </source>
</reference>
<keyword evidence="12" id="KW-0812">Transmembrane</keyword>
<name>A0A4Q1KS41_9FLAO</name>
<feature type="transmembrane region" description="Helical" evidence="12">
    <location>
        <begin position="171"/>
        <end position="188"/>
    </location>
</feature>
<feature type="transmembrane region" description="Helical" evidence="12">
    <location>
        <begin position="121"/>
        <end position="141"/>
    </location>
</feature>
<evidence type="ECO:0000256" key="5">
    <source>
        <dbReference type="ARBA" id="ARBA00022741"/>
    </source>
</evidence>
<evidence type="ECO:0000256" key="2">
    <source>
        <dbReference type="ARBA" id="ARBA00012438"/>
    </source>
</evidence>
<dbReference type="RefSeq" id="WP_129464294.1">
    <property type="nucleotide sequence ID" value="NZ_SBKQ01000007.1"/>
</dbReference>
<feature type="domain" description="Response regulatory" evidence="14">
    <location>
        <begin position="1230"/>
        <end position="1348"/>
    </location>
</feature>
<dbReference type="InterPro" id="IPR001789">
    <property type="entry name" value="Sig_transdc_resp-reg_receiver"/>
</dbReference>
<dbReference type="CDD" id="cd16922">
    <property type="entry name" value="HATPase_EvgS-ArcB-TorS-like"/>
    <property type="match status" value="1"/>
</dbReference>
<dbReference type="Pfam" id="PF13426">
    <property type="entry name" value="PAS_9"/>
    <property type="match status" value="1"/>
</dbReference>
<dbReference type="Pfam" id="PF01590">
    <property type="entry name" value="GAF"/>
    <property type="match status" value="2"/>
</dbReference>
<evidence type="ECO:0000256" key="12">
    <source>
        <dbReference type="SAM" id="Phobius"/>
    </source>
</evidence>
<feature type="transmembrane region" description="Helical" evidence="12">
    <location>
        <begin position="147"/>
        <end position="164"/>
    </location>
</feature>
<keyword evidence="3 11" id="KW-0597">Phosphoprotein</keyword>
<feature type="domain" description="PAS" evidence="15">
    <location>
        <begin position="836"/>
        <end position="910"/>
    </location>
</feature>
<dbReference type="InterPro" id="IPR004358">
    <property type="entry name" value="Sig_transdc_His_kin-like_C"/>
</dbReference>
<dbReference type="SMART" id="SM00065">
    <property type="entry name" value="GAF"/>
    <property type="match status" value="1"/>
</dbReference>
<dbReference type="InterPro" id="IPR003661">
    <property type="entry name" value="HisK_dim/P_dom"/>
</dbReference>
<dbReference type="Gene3D" id="1.10.287.130">
    <property type="match status" value="1"/>
</dbReference>
<dbReference type="InterPro" id="IPR029016">
    <property type="entry name" value="GAF-like_dom_sf"/>
</dbReference>
<evidence type="ECO:0000256" key="6">
    <source>
        <dbReference type="ARBA" id="ARBA00022777"/>
    </source>
</evidence>
<dbReference type="FunFam" id="3.30.565.10:FF:000010">
    <property type="entry name" value="Sensor histidine kinase RcsC"/>
    <property type="match status" value="1"/>
</dbReference>
<evidence type="ECO:0000256" key="11">
    <source>
        <dbReference type="PROSITE-ProRule" id="PRU00169"/>
    </source>
</evidence>
<dbReference type="CDD" id="cd00130">
    <property type="entry name" value="PAS"/>
    <property type="match status" value="3"/>
</dbReference>
<dbReference type="GO" id="GO:0005524">
    <property type="term" value="F:ATP binding"/>
    <property type="evidence" value="ECO:0007669"/>
    <property type="project" value="UniProtKB-KW"/>
</dbReference>
<evidence type="ECO:0000259" key="13">
    <source>
        <dbReference type="PROSITE" id="PS50109"/>
    </source>
</evidence>
<comment type="subunit">
    <text evidence="9">At low DSF concentrations, interacts with RpfF.</text>
</comment>
<dbReference type="NCBIfam" id="TIGR00229">
    <property type="entry name" value="sensory_box"/>
    <property type="match status" value="3"/>
</dbReference>
<dbReference type="InterPro" id="IPR003018">
    <property type="entry name" value="GAF"/>
</dbReference>
<feature type="modified residue" description="4-aspartylphosphate" evidence="11">
    <location>
        <position position="1281"/>
    </location>
</feature>
<evidence type="ECO:0000256" key="8">
    <source>
        <dbReference type="ARBA" id="ARBA00023012"/>
    </source>
</evidence>
<keyword evidence="7" id="KW-0067">ATP-binding</keyword>
<dbReference type="CDD" id="cd17546">
    <property type="entry name" value="REC_hyHK_CKI1_RcsC-like"/>
    <property type="match status" value="1"/>
</dbReference>
<dbReference type="SMART" id="SM00448">
    <property type="entry name" value="REC"/>
    <property type="match status" value="1"/>
</dbReference>
<comment type="caution">
    <text evidence="17">The sequence shown here is derived from an EMBL/GenBank/DDBJ whole genome shotgun (WGS) entry which is preliminary data.</text>
</comment>
<dbReference type="SUPFAM" id="SSF55874">
    <property type="entry name" value="ATPase domain of HSP90 chaperone/DNA topoisomerase II/histidine kinase"/>
    <property type="match status" value="1"/>
</dbReference>
<dbReference type="SMART" id="SM00091">
    <property type="entry name" value="PAS"/>
    <property type="match status" value="3"/>
</dbReference>
<feature type="domain" description="Histidine kinase" evidence="13">
    <location>
        <begin position="981"/>
        <end position="1203"/>
    </location>
</feature>
<evidence type="ECO:0000259" key="16">
    <source>
        <dbReference type="PROSITE" id="PS50113"/>
    </source>
</evidence>
<dbReference type="GO" id="GO:0006355">
    <property type="term" value="P:regulation of DNA-templated transcription"/>
    <property type="evidence" value="ECO:0007669"/>
    <property type="project" value="InterPro"/>
</dbReference>
<keyword evidence="18" id="KW-1185">Reference proteome</keyword>
<dbReference type="Gene3D" id="3.30.565.10">
    <property type="entry name" value="Histidine kinase-like ATPase, C-terminal domain"/>
    <property type="match status" value="1"/>
</dbReference>
<dbReference type="FunFam" id="1.10.287.130:FF:000002">
    <property type="entry name" value="Two-component osmosensing histidine kinase"/>
    <property type="match status" value="1"/>
</dbReference>
<proteinExistence type="predicted"/>
<dbReference type="Pfam" id="PF08447">
    <property type="entry name" value="PAS_3"/>
    <property type="match status" value="1"/>
</dbReference>
<keyword evidence="12" id="KW-1133">Transmembrane helix</keyword>
<dbReference type="InterPro" id="IPR000700">
    <property type="entry name" value="PAS-assoc_C"/>
</dbReference>
<dbReference type="InterPro" id="IPR013655">
    <property type="entry name" value="PAS_fold_3"/>
</dbReference>
<dbReference type="Gene3D" id="3.30.450.40">
    <property type="match status" value="2"/>
</dbReference>
<dbReference type="Pfam" id="PF00989">
    <property type="entry name" value="PAS"/>
    <property type="match status" value="1"/>
</dbReference>
<evidence type="ECO:0000256" key="7">
    <source>
        <dbReference type="ARBA" id="ARBA00022840"/>
    </source>
</evidence>
<dbReference type="GO" id="GO:0000155">
    <property type="term" value="F:phosphorelay sensor kinase activity"/>
    <property type="evidence" value="ECO:0007669"/>
    <property type="project" value="InterPro"/>
</dbReference>
<dbReference type="Pfam" id="PF00512">
    <property type="entry name" value="HisKA"/>
    <property type="match status" value="1"/>
</dbReference>
<dbReference type="Gene3D" id="3.30.450.20">
    <property type="entry name" value="PAS domain"/>
    <property type="match status" value="3"/>
</dbReference>
<dbReference type="InterPro" id="IPR005467">
    <property type="entry name" value="His_kinase_dom"/>
</dbReference>
<protein>
    <recommendedName>
        <fullName evidence="10">Sensory/regulatory protein RpfC</fullName>
        <ecNumber evidence="2">2.7.13.3</ecNumber>
    </recommendedName>
</protein>
<dbReference type="EMBL" id="SBKQ01000007">
    <property type="protein sequence ID" value="RXR32179.1"/>
    <property type="molecule type" value="Genomic_DNA"/>
</dbReference>
<dbReference type="PRINTS" id="PR00344">
    <property type="entry name" value="BCTRLSENSOR"/>
</dbReference>
<keyword evidence="6" id="KW-0418">Kinase</keyword>
<dbReference type="PROSITE" id="PS50113">
    <property type="entry name" value="PAC"/>
    <property type="match status" value="2"/>
</dbReference>
<feature type="domain" description="PAS" evidence="15">
    <location>
        <begin position="356"/>
        <end position="427"/>
    </location>
</feature>
<dbReference type="InterPro" id="IPR001610">
    <property type="entry name" value="PAC"/>
</dbReference>
<keyword evidence="4" id="KW-0808">Transferase</keyword>
<dbReference type="SUPFAM" id="SSF52172">
    <property type="entry name" value="CheY-like"/>
    <property type="match status" value="1"/>
</dbReference>
<dbReference type="InterPro" id="IPR003594">
    <property type="entry name" value="HATPase_dom"/>
</dbReference>
<keyword evidence="8" id="KW-0902">Two-component regulatory system</keyword>
<evidence type="ECO:0000256" key="1">
    <source>
        <dbReference type="ARBA" id="ARBA00000085"/>
    </source>
</evidence>
<evidence type="ECO:0000259" key="15">
    <source>
        <dbReference type="PROSITE" id="PS50112"/>
    </source>
</evidence>
<dbReference type="PANTHER" id="PTHR45339">
    <property type="entry name" value="HYBRID SIGNAL TRANSDUCTION HISTIDINE KINASE J"/>
    <property type="match status" value="1"/>
</dbReference>
<evidence type="ECO:0000313" key="18">
    <source>
        <dbReference type="Proteomes" id="UP000289734"/>
    </source>
</evidence>
<dbReference type="PROSITE" id="PS50112">
    <property type="entry name" value="PAS"/>
    <property type="match status" value="3"/>
</dbReference>
<comment type="catalytic activity">
    <reaction evidence="1">
        <text>ATP + protein L-histidine = ADP + protein N-phospho-L-histidine.</text>
        <dbReference type="EC" id="2.7.13.3"/>
    </reaction>
</comment>
<evidence type="ECO:0000256" key="10">
    <source>
        <dbReference type="ARBA" id="ARBA00068150"/>
    </source>
</evidence>
<dbReference type="SUPFAM" id="SSF47384">
    <property type="entry name" value="Homodimeric domain of signal transducing histidine kinase"/>
    <property type="match status" value="1"/>
</dbReference>
<dbReference type="Proteomes" id="UP000289734">
    <property type="component" value="Unassembled WGS sequence"/>
</dbReference>
<dbReference type="PROSITE" id="PS50110">
    <property type="entry name" value="RESPONSE_REGULATORY"/>
    <property type="match status" value="1"/>
</dbReference>
<feature type="transmembrane region" description="Helical" evidence="12">
    <location>
        <begin position="46"/>
        <end position="64"/>
    </location>
</feature>
<evidence type="ECO:0000256" key="9">
    <source>
        <dbReference type="ARBA" id="ARBA00064003"/>
    </source>
</evidence>
<gene>
    <name evidence="17" type="ORF">EQG68_08020</name>
</gene>
<dbReference type="InterPro" id="IPR013767">
    <property type="entry name" value="PAS_fold"/>
</dbReference>
<dbReference type="SUPFAM" id="SSF55785">
    <property type="entry name" value="PYP-like sensor domain (PAS domain)"/>
    <property type="match status" value="3"/>
</dbReference>
<feature type="domain" description="PAS" evidence="15">
    <location>
        <begin position="252"/>
        <end position="290"/>
    </location>
</feature>
<accession>A0A4Q1KS41</accession>
<dbReference type="SMART" id="SM00387">
    <property type="entry name" value="HATPase_c"/>
    <property type="match status" value="1"/>
</dbReference>
<dbReference type="SMART" id="SM00388">
    <property type="entry name" value="HisKA"/>
    <property type="match status" value="1"/>
</dbReference>
<evidence type="ECO:0000256" key="4">
    <source>
        <dbReference type="ARBA" id="ARBA00022679"/>
    </source>
</evidence>
<evidence type="ECO:0000313" key="17">
    <source>
        <dbReference type="EMBL" id="RXR32179.1"/>
    </source>
</evidence>
<keyword evidence="5" id="KW-0547">Nucleotide-binding</keyword>
<dbReference type="CDD" id="cd00082">
    <property type="entry name" value="HisKA"/>
    <property type="match status" value="1"/>
</dbReference>
<dbReference type="OrthoDB" id="9811889at2"/>
<feature type="domain" description="PAC" evidence="16">
    <location>
        <begin position="430"/>
        <end position="482"/>
    </location>
</feature>
<dbReference type="InterPro" id="IPR036097">
    <property type="entry name" value="HisK_dim/P_sf"/>
</dbReference>
<organism evidence="17 18">
    <name type="scientific">Flavobacterium piscinae</name>
    <dbReference type="NCBI Taxonomy" id="2506424"/>
    <lineage>
        <taxon>Bacteria</taxon>
        <taxon>Pseudomonadati</taxon>
        <taxon>Bacteroidota</taxon>
        <taxon>Flavobacteriia</taxon>
        <taxon>Flavobacteriales</taxon>
        <taxon>Flavobacteriaceae</taxon>
        <taxon>Flavobacterium</taxon>
    </lineage>
</organism>
<dbReference type="InterPro" id="IPR011006">
    <property type="entry name" value="CheY-like_superfamily"/>
</dbReference>
<keyword evidence="12" id="KW-0472">Membrane</keyword>
<feature type="transmembrane region" description="Helical" evidence="12">
    <location>
        <begin position="218"/>
        <end position="235"/>
    </location>
</feature>
<dbReference type="SUPFAM" id="SSF55781">
    <property type="entry name" value="GAF domain-like"/>
    <property type="match status" value="2"/>
</dbReference>
<feature type="transmembrane region" description="Helical" evidence="12">
    <location>
        <begin position="91"/>
        <end position="109"/>
    </location>
</feature>
<dbReference type="InterPro" id="IPR035965">
    <property type="entry name" value="PAS-like_dom_sf"/>
</dbReference>
<dbReference type="EC" id="2.7.13.3" evidence="2"/>
<evidence type="ECO:0000259" key="14">
    <source>
        <dbReference type="PROSITE" id="PS50110"/>
    </source>
</evidence>